<dbReference type="Proteomes" id="UP001596071">
    <property type="component" value="Unassembled WGS sequence"/>
</dbReference>
<name>A0ABW0TYN3_9BACL</name>
<dbReference type="PANTHER" id="PTHR37299">
    <property type="entry name" value="TRANSCRIPTIONAL REGULATOR-RELATED"/>
    <property type="match status" value="1"/>
</dbReference>
<evidence type="ECO:0000259" key="1">
    <source>
        <dbReference type="PROSITE" id="PS50930"/>
    </source>
</evidence>
<dbReference type="Gene3D" id="2.40.50.40">
    <property type="match status" value="1"/>
</dbReference>
<dbReference type="PANTHER" id="PTHR37299:SF1">
    <property type="entry name" value="STAGE 0 SPORULATION PROTEIN A HOMOLOG"/>
    <property type="match status" value="1"/>
</dbReference>
<dbReference type="PROSITE" id="PS50930">
    <property type="entry name" value="HTH_LYTTR"/>
    <property type="match status" value="1"/>
</dbReference>
<comment type="caution">
    <text evidence="2">The sequence shown here is derived from an EMBL/GenBank/DDBJ whole genome shotgun (WGS) entry which is preliminary data.</text>
</comment>
<sequence length="151" mass="17571">MDRKRLHEEILQQLTRQQGDWMPIEINGEQAALVVILPSDQLTPLRMLTGKLNDEWYPVPIEQITHIESYQKKTFFYTEEGQFCVSSTLKELEKRLPEIFLRIHRSYIVNTARISRISRDFSSNLVVTLVDGTELPVSQSYVNDVKCVLGF</sequence>
<dbReference type="EMBL" id="JBHSNP010000027">
    <property type="protein sequence ID" value="MFC5604169.1"/>
    <property type="molecule type" value="Genomic_DNA"/>
</dbReference>
<proteinExistence type="predicted"/>
<accession>A0ABW0TYN3</accession>
<dbReference type="InterPro" id="IPR007492">
    <property type="entry name" value="LytTR_DNA-bd_dom"/>
</dbReference>
<dbReference type="Gene3D" id="2.20.25.10">
    <property type="match status" value="1"/>
</dbReference>
<dbReference type="SMART" id="SM00850">
    <property type="entry name" value="LytTR"/>
    <property type="match status" value="1"/>
</dbReference>
<dbReference type="InterPro" id="IPR046947">
    <property type="entry name" value="LytR-like"/>
</dbReference>
<feature type="domain" description="HTH LytTR-type" evidence="1">
    <location>
        <begin position="48"/>
        <end position="151"/>
    </location>
</feature>
<organism evidence="2 3">
    <name type="scientific">Sporosarcina koreensis</name>
    <dbReference type="NCBI Taxonomy" id="334735"/>
    <lineage>
        <taxon>Bacteria</taxon>
        <taxon>Bacillati</taxon>
        <taxon>Bacillota</taxon>
        <taxon>Bacilli</taxon>
        <taxon>Bacillales</taxon>
        <taxon>Caryophanaceae</taxon>
        <taxon>Sporosarcina</taxon>
    </lineage>
</organism>
<reference evidence="3" key="1">
    <citation type="journal article" date="2019" name="Int. J. Syst. Evol. Microbiol.">
        <title>The Global Catalogue of Microorganisms (GCM) 10K type strain sequencing project: providing services to taxonomists for standard genome sequencing and annotation.</title>
        <authorList>
            <consortium name="The Broad Institute Genomics Platform"/>
            <consortium name="The Broad Institute Genome Sequencing Center for Infectious Disease"/>
            <person name="Wu L."/>
            <person name="Ma J."/>
        </authorList>
    </citation>
    <scope>NUCLEOTIDE SEQUENCE [LARGE SCALE GENOMIC DNA]</scope>
    <source>
        <strain evidence="3">KACC 11299</strain>
    </source>
</reference>
<evidence type="ECO:0000313" key="3">
    <source>
        <dbReference type="Proteomes" id="UP001596071"/>
    </source>
</evidence>
<evidence type="ECO:0000313" key="2">
    <source>
        <dbReference type="EMBL" id="MFC5604169.1"/>
    </source>
</evidence>
<protein>
    <submittedName>
        <fullName evidence="2">LytR/AlgR family response regulator transcription factor</fullName>
    </submittedName>
</protein>
<keyword evidence="3" id="KW-1185">Reference proteome</keyword>
<gene>
    <name evidence="2" type="ORF">ACFPTP_13145</name>
</gene>
<dbReference type="RefSeq" id="WP_381445648.1">
    <property type="nucleotide sequence ID" value="NZ_JBHSNP010000027.1"/>
</dbReference>
<dbReference type="Pfam" id="PF04397">
    <property type="entry name" value="LytTR"/>
    <property type="match status" value="1"/>
</dbReference>